<dbReference type="Gene3D" id="1.10.10.10">
    <property type="entry name" value="Winged helix-like DNA-binding domain superfamily/Winged helix DNA-binding domain"/>
    <property type="match status" value="1"/>
</dbReference>
<dbReference type="SUPFAM" id="SSF102405">
    <property type="entry name" value="MCP/YpsA-like"/>
    <property type="match status" value="1"/>
</dbReference>
<dbReference type="OrthoDB" id="9785707at2"/>
<dbReference type="InterPro" id="IPR057666">
    <property type="entry name" value="DrpA_SLOG"/>
</dbReference>
<dbReference type="PANTHER" id="PTHR43022">
    <property type="entry name" value="PROTEIN SMF"/>
    <property type="match status" value="1"/>
</dbReference>
<evidence type="ECO:0000259" key="2">
    <source>
        <dbReference type="Pfam" id="PF02481"/>
    </source>
</evidence>
<dbReference type="eggNOG" id="COG0758">
    <property type="taxonomic scope" value="Bacteria"/>
</dbReference>
<evidence type="ECO:0000313" key="4">
    <source>
        <dbReference type="EMBL" id="ACL43980.1"/>
    </source>
</evidence>
<dbReference type="KEGG" id="cyn:Cyan7425_1610"/>
<organism evidence="4">
    <name type="scientific">Cyanothece sp. (strain PCC 7425 / ATCC 29141)</name>
    <dbReference type="NCBI Taxonomy" id="395961"/>
    <lineage>
        <taxon>Bacteria</taxon>
        <taxon>Bacillati</taxon>
        <taxon>Cyanobacteriota</taxon>
        <taxon>Cyanophyceae</taxon>
        <taxon>Gomontiellales</taxon>
        <taxon>Cyanothecaceae</taxon>
        <taxon>Cyanothece</taxon>
    </lineage>
</organism>
<feature type="domain" description="DprA winged helix" evidence="3">
    <location>
        <begin position="301"/>
        <end position="365"/>
    </location>
</feature>
<dbReference type="SUPFAM" id="SSF47781">
    <property type="entry name" value="RuvA domain 2-like"/>
    <property type="match status" value="1"/>
</dbReference>
<protein>
    <submittedName>
        <fullName evidence="4">DNA protecting protein DprA</fullName>
    </submittedName>
</protein>
<dbReference type="AlphaFoldDB" id="B8HQJ0"/>
<dbReference type="InterPro" id="IPR036388">
    <property type="entry name" value="WH-like_DNA-bd_sf"/>
</dbReference>
<dbReference type="STRING" id="395961.Cyan7425_1610"/>
<evidence type="ECO:0000256" key="1">
    <source>
        <dbReference type="ARBA" id="ARBA00006525"/>
    </source>
</evidence>
<dbReference type="InterPro" id="IPR010994">
    <property type="entry name" value="RuvA_2-like"/>
</dbReference>
<comment type="similarity">
    <text evidence="1">Belongs to the DprA/Smf family.</text>
</comment>
<proteinExistence type="inferred from homology"/>
<dbReference type="InterPro" id="IPR003488">
    <property type="entry name" value="DprA"/>
</dbReference>
<dbReference type="InterPro" id="IPR041614">
    <property type="entry name" value="DprA_WH"/>
</dbReference>
<accession>B8HQJ0</accession>
<dbReference type="PANTHER" id="PTHR43022:SF1">
    <property type="entry name" value="PROTEIN SMF"/>
    <property type="match status" value="1"/>
</dbReference>
<name>B8HQJ0_CYAP4</name>
<evidence type="ECO:0000259" key="3">
    <source>
        <dbReference type="Pfam" id="PF17782"/>
    </source>
</evidence>
<reference evidence="4" key="1">
    <citation type="submission" date="2009-01" db="EMBL/GenBank/DDBJ databases">
        <title>Complete sequence of chromosome Cyanothece sp. PCC 7425.</title>
        <authorList>
            <consortium name="US DOE Joint Genome Institute"/>
            <person name="Lucas S."/>
            <person name="Copeland A."/>
            <person name="Lapidus A."/>
            <person name="Glavina del Rio T."/>
            <person name="Dalin E."/>
            <person name="Tice H."/>
            <person name="Bruce D."/>
            <person name="Goodwin L."/>
            <person name="Pitluck S."/>
            <person name="Sims D."/>
            <person name="Meineke L."/>
            <person name="Brettin T."/>
            <person name="Detter J.C."/>
            <person name="Han C."/>
            <person name="Larimer F."/>
            <person name="Land M."/>
            <person name="Hauser L."/>
            <person name="Kyrpides N."/>
            <person name="Ovchinnikova G."/>
            <person name="Liberton M."/>
            <person name="Stoeckel J."/>
            <person name="Banerjee A."/>
            <person name="Singh A."/>
            <person name="Page L."/>
            <person name="Sato H."/>
            <person name="Zhao L."/>
            <person name="Sherman L."/>
            <person name="Pakrasi H."/>
            <person name="Richardson P."/>
        </authorList>
    </citation>
    <scope>NUCLEOTIDE SEQUENCE</scope>
    <source>
        <strain evidence="4">PCC 7425</strain>
    </source>
</reference>
<dbReference type="Gene3D" id="3.40.50.450">
    <property type="match status" value="1"/>
</dbReference>
<dbReference type="GO" id="GO:0009294">
    <property type="term" value="P:DNA-mediated transformation"/>
    <property type="evidence" value="ECO:0007669"/>
    <property type="project" value="InterPro"/>
</dbReference>
<dbReference type="NCBIfam" id="TIGR00732">
    <property type="entry name" value="dprA"/>
    <property type="match status" value="1"/>
</dbReference>
<feature type="domain" description="Smf/DprA SLOG" evidence="2">
    <location>
        <begin position="80"/>
        <end position="291"/>
    </location>
</feature>
<gene>
    <name evidence="4" type="ordered locus">Cyan7425_1610</name>
</gene>
<dbReference type="HOGENOM" id="CLU_029601_0_3_3"/>
<dbReference type="Pfam" id="PF02481">
    <property type="entry name" value="DNA_processg_A"/>
    <property type="match status" value="1"/>
</dbReference>
<dbReference type="Pfam" id="PF17782">
    <property type="entry name" value="WHD_DprA"/>
    <property type="match status" value="1"/>
</dbReference>
<dbReference type="EMBL" id="CP001344">
    <property type="protein sequence ID" value="ACL43980.1"/>
    <property type="molecule type" value="Genomic_DNA"/>
</dbReference>
<sequence length="370" mass="40489">MGAEQAVWLAWSQIPGVGPVLIQRLQQRFGSLSEAWFAPPEALKTVAGIGQQTLEEIQSFRSKTDPEALFQQHSQTNPHFWTAADSSYPRILLEISDPPALLYYRGKVDLKENQGLNRMIAMVGTREPSDYGRRWTHRIATVLARNGFTVVSGLAEGIDTQAHISSLEAGGRTIAVVGTGVDLVYPPRNKFLYEKILQQGLVLSEYPAQTQPERSHFPRRNRIIAGLCRAVLVMEAPSKSGALITAHLANDYGRDVYILPGSLDNHRAIGCLKLINRGAQVILGEGHLLELLGTIPQLDQPPPRPDLAPDLATVLASLTQLTQDLSQSSVPFDLIVQTCGLDPGTASSALMQLELLGLINQLPGMRYQPL</sequence>